<keyword evidence="6 7" id="KW-0472">Membrane</keyword>
<gene>
    <name evidence="10" type="ORF">niasHS_001176</name>
</gene>
<proteinExistence type="inferred from homology"/>
<evidence type="ECO:0000313" key="10">
    <source>
        <dbReference type="EMBL" id="KAL3100610.1"/>
    </source>
</evidence>
<evidence type="ECO:0000256" key="7">
    <source>
        <dbReference type="RuleBase" id="RU363000"/>
    </source>
</evidence>
<keyword evidence="11" id="KW-1185">Reference proteome</keyword>
<feature type="region of interest" description="Disordered" evidence="9">
    <location>
        <begin position="107"/>
        <end position="155"/>
    </location>
</feature>
<keyword evidence="4 7" id="KW-1133">Transmembrane helix</keyword>
<keyword evidence="2 7" id="KW-0812">Transmembrane</keyword>
<evidence type="ECO:0000256" key="4">
    <source>
        <dbReference type="ARBA" id="ARBA00022989"/>
    </source>
</evidence>
<comment type="subunit">
    <text evidence="7">Component of the mitochondrial contact site and cristae organizing system (MICOS) complex.</text>
</comment>
<evidence type="ECO:0000256" key="2">
    <source>
        <dbReference type="ARBA" id="ARBA00022692"/>
    </source>
</evidence>
<evidence type="ECO:0000256" key="6">
    <source>
        <dbReference type="ARBA" id="ARBA00023136"/>
    </source>
</evidence>
<reference evidence="10 11" key="1">
    <citation type="submission" date="2024-10" db="EMBL/GenBank/DDBJ databases">
        <authorList>
            <person name="Kim D."/>
        </authorList>
    </citation>
    <scope>NUCLEOTIDE SEQUENCE [LARGE SCALE GENOMIC DNA]</scope>
    <source>
        <strain evidence="10">Taebaek</strain>
    </source>
</reference>
<keyword evidence="3 7" id="KW-0999">Mitochondrion inner membrane</keyword>
<comment type="similarity">
    <text evidence="1 7">Belongs to the MICOS complex subunit Mic60 family.</text>
</comment>
<feature type="coiled-coil region" evidence="8">
    <location>
        <begin position="345"/>
        <end position="377"/>
    </location>
</feature>
<feature type="compositionally biased region" description="Basic and acidic residues" evidence="9">
    <location>
        <begin position="108"/>
        <end position="140"/>
    </location>
</feature>
<dbReference type="PANTHER" id="PTHR15415:SF7">
    <property type="entry name" value="MICOS COMPLEX SUBUNIT MIC60"/>
    <property type="match status" value="1"/>
</dbReference>
<comment type="function">
    <text evidence="7">Component of the MICOS complex, a large protein complex of the mitochondrial inner membrane that plays crucial roles in the maintenance of crista junctions, inner membrane architecture, and formation of contact sites to the outer membrane.</text>
</comment>
<keyword evidence="5 7" id="KW-0496">Mitochondrion</keyword>
<dbReference type="AlphaFoldDB" id="A0ABD2KCF4"/>
<dbReference type="Proteomes" id="UP001620645">
    <property type="component" value="Unassembled WGS sequence"/>
</dbReference>
<dbReference type="EMBL" id="JBICCN010000028">
    <property type="protein sequence ID" value="KAL3100610.1"/>
    <property type="molecule type" value="Genomic_DNA"/>
</dbReference>
<keyword evidence="8" id="KW-0175">Coiled coil</keyword>
<protein>
    <recommendedName>
        <fullName evidence="7">MICOS complex subunit MIC60</fullName>
    </recommendedName>
    <alternativeName>
        <fullName evidence="7">Mitofilin</fullName>
    </alternativeName>
</protein>
<feature type="compositionally biased region" description="Basic residues" evidence="9">
    <location>
        <begin position="141"/>
        <end position="150"/>
    </location>
</feature>
<sequence>MSHPLWRRVSRIGYVSVLAGATAGGAYVGTQYYRHGSLPELPQWAQQFADRMPQNVVSLRPQNESVAKQSGTERQKAEAVNAQKIVELEKQLAEQKALERQNIAAAVEEQRKKDERKASESSESKRTRDSAAIDPVDLKAKKGGHGRPKATPRGAADDVFESRLTDALDTANRHAKAAANAKYQTVQALQLHTKLMKEAVDSDVKQKGGEGGGDLAKWDEVKRAKEEVDRRAKLDTEKEGTARGAIKELEKLILTGSQNSVGDDDGEVPLLLNARETANKLSSRLDEMNLLLGREQAQMRIFTNYRDLVEQGRQQWAEELNSIFPGIDLRAKQGQLSHEELDAFIVHANIRVDQLKRQLAEHQALEEQRVLEAVEEQRKLDESLSKMALEFERRRNSGIAETDLDSKVEQQRRAWEAELDAQLKRAAIAHAEHLERVIKTQKQIHDVENEQLVQEAVAIERNKFDRQIGNALVKLAAIEETLKSRAAKDLENRRAKIYWTICQSLTDALVSGGVAGAQSQKTPYKTTLKEIALLKQLTENDTFAQSVCAHFPSAAIERGVPTEQGLIKRFDRVHKLARCTAQIGDEGGTLLRYVASWLQSLVTFELPGTYSADDRLDLNRYEPYELLARCRHFMQQKDLLNAVRVGNLIKGESARIFSDWLNDAKAHLEVRLLVELLFAHAQATGIRTTY</sequence>
<dbReference type="GO" id="GO:0005743">
    <property type="term" value="C:mitochondrial inner membrane"/>
    <property type="evidence" value="ECO:0007669"/>
    <property type="project" value="UniProtKB-SubCell"/>
</dbReference>
<evidence type="ECO:0000313" key="11">
    <source>
        <dbReference type="Proteomes" id="UP001620645"/>
    </source>
</evidence>
<evidence type="ECO:0000256" key="8">
    <source>
        <dbReference type="SAM" id="Coils"/>
    </source>
</evidence>
<evidence type="ECO:0000256" key="5">
    <source>
        <dbReference type="ARBA" id="ARBA00023128"/>
    </source>
</evidence>
<feature type="transmembrane region" description="Helical" evidence="7">
    <location>
        <begin position="12"/>
        <end position="33"/>
    </location>
</feature>
<accession>A0ABD2KCF4</accession>
<evidence type="ECO:0000256" key="3">
    <source>
        <dbReference type="ARBA" id="ARBA00022792"/>
    </source>
</evidence>
<evidence type="ECO:0000256" key="9">
    <source>
        <dbReference type="SAM" id="MobiDB-lite"/>
    </source>
</evidence>
<organism evidence="10 11">
    <name type="scientific">Heterodera schachtii</name>
    <name type="common">Sugarbeet cyst nematode worm</name>
    <name type="synonym">Tylenchus schachtii</name>
    <dbReference type="NCBI Taxonomy" id="97005"/>
    <lineage>
        <taxon>Eukaryota</taxon>
        <taxon>Metazoa</taxon>
        <taxon>Ecdysozoa</taxon>
        <taxon>Nematoda</taxon>
        <taxon>Chromadorea</taxon>
        <taxon>Rhabditida</taxon>
        <taxon>Tylenchina</taxon>
        <taxon>Tylenchomorpha</taxon>
        <taxon>Tylenchoidea</taxon>
        <taxon>Heteroderidae</taxon>
        <taxon>Heteroderinae</taxon>
        <taxon>Heterodera</taxon>
    </lineage>
</organism>
<evidence type="ECO:0000256" key="1">
    <source>
        <dbReference type="ARBA" id="ARBA00010877"/>
    </source>
</evidence>
<dbReference type="PANTHER" id="PTHR15415">
    <property type="entry name" value="MITOFILIN"/>
    <property type="match status" value="1"/>
</dbReference>
<name>A0ABD2KCF4_HETSC</name>
<dbReference type="InterPro" id="IPR019133">
    <property type="entry name" value="MIC60"/>
</dbReference>
<comment type="subcellular location">
    <subcellularLocation>
        <location evidence="7">Mitochondrion inner membrane</location>
        <topology evidence="7">Single-pass membrane protein</topology>
    </subcellularLocation>
</comment>
<comment type="caution">
    <text evidence="10">The sequence shown here is derived from an EMBL/GenBank/DDBJ whole genome shotgun (WGS) entry which is preliminary data.</text>
</comment>
<dbReference type="Pfam" id="PF09731">
    <property type="entry name" value="Mitofilin"/>
    <property type="match status" value="1"/>
</dbReference>